<gene>
    <name evidence="7" type="ORF">CYPRO_1503</name>
</gene>
<keyword evidence="2" id="KW-0479">Metal-binding</keyword>
<dbReference type="GO" id="GO:0046872">
    <property type="term" value="F:metal ion binding"/>
    <property type="evidence" value="ECO:0007669"/>
    <property type="project" value="UniProtKB-KW"/>
</dbReference>
<evidence type="ECO:0000256" key="4">
    <source>
        <dbReference type="ARBA" id="ARBA00022801"/>
    </source>
</evidence>
<dbReference type="InterPro" id="IPR003154">
    <property type="entry name" value="S1/P1nuclease"/>
</dbReference>
<keyword evidence="8" id="KW-1185">Reference proteome</keyword>
<keyword evidence="4" id="KW-0378">Hydrolase</keyword>
<keyword evidence="5" id="KW-1015">Disulfide bond</keyword>
<dbReference type="PANTHER" id="PTHR33146">
    <property type="entry name" value="ENDONUCLEASE 4"/>
    <property type="match status" value="1"/>
</dbReference>
<dbReference type="Proteomes" id="UP000254808">
    <property type="component" value="Chromosome"/>
</dbReference>
<dbReference type="AlphaFoldDB" id="A0A345UJV7"/>
<protein>
    <submittedName>
        <fullName evidence="7">S1/P1 Nuclease</fullName>
    </submittedName>
</protein>
<dbReference type="GO" id="GO:0016788">
    <property type="term" value="F:hydrolase activity, acting on ester bonds"/>
    <property type="evidence" value="ECO:0007669"/>
    <property type="project" value="InterPro"/>
</dbReference>
<sequence length="271" mass="31018">MLAICSRTVYPKNLMPHLLSAVLLFILMLPDPAQGWGRTGHFITGEIAQRHLTPEAAAHVERILGETSLAVATVWMDQVRSQDAFRHTADWHWVTIPDGMRYEEAEHNPNGDVVEAFERQIAALKSGELSPEEERDAFRMVIHMIGDMHQPLHVGTGEDRGGNDVRVQWLGNRSNLHRVWDTDMIESWGLTTTQFTDALLILDEETIAAWKQGGPRDWAHESMVYRSDIYDLPENLELGWEYRNRNFHIVEKRLLQSGLRIAMVINEIYGS</sequence>
<dbReference type="Pfam" id="PF02265">
    <property type="entry name" value="S1-P1_nuclease"/>
    <property type="match status" value="1"/>
</dbReference>
<proteinExistence type="predicted"/>
<evidence type="ECO:0000313" key="7">
    <source>
        <dbReference type="EMBL" id="AXJ00759.1"/>
    </source>
</evidence>
<dbReference type="GO" id="GO:0006308">
    <property type="term" value="P:DNA catabolic process"/>
    <property type="evidence" value="ECO:0007669"/>
    <property type="project" value="InterPro"/>
</dbReference>
<keyword evidence="6" id="KW-0325">Glycoprotein</keyword>
<reference evidence="7 8" key="1">
    <citation type="submission" date="2018-03" db="EMBL/GenBank/DDBJ databases">
        <title>Phenotypic and genomic properties of Cyclonatronum proteinivorum gen. nov., sp. nov., a haloalkaliphilic bacteroidete from soda lakes possessing Na+-translocating rhodopsin.</title>
        <authorList>
            <person name="Toshchakov S.V."/>
            <person name="Korzhenkov A."/>
            <person name="Samarov N.I."/>
            <person name="Kublanov I.V."/>
            <person name="Muntyan M.S."/>
            <person name="Sorokin D.Y."/>
        </authorList>
    </citation>
    <scope>NUCLEOTIDE SEQUENCE [LARGE SCALE GENOMIC DNA]</scope>
    <source>
        <strain evidence="7 8">Omega</strain>
    </source>
</reference>
<dbReference type="GO" id="GO:0004519">
    <property type="term" value="F:endonuclease activity"/>
    <property type="evidence" value="ECO:0007669"/>
    <property type="project" value="UniProtKB-KW"/>
</dbReference>
<evidence type="ECO:0000256" key="2">
    <source>
        <dbReference type="ARBA" id="ARBA00022723"/>
    </source>
</evidence>
<keyword evidence="1" id="KW-0540">Nuclease</keyword>
<dbReference type="OrthoDB" id="267579at2"/>
<dbReference type="PANTHER" id="PTHR33146:SF26">
    <property type="entry name" value="ENDONUCLEASE 4"/>
    <property type="match status" value="1"/>
</dbReference>
<dbReference type="KEGG" id="cprv:CYPRO_1503"/>
<evidence type="ECO:0000256" key="5">
    <source>
        <dbReference type="ARBA" id="ARBA00023157"/>
    </source>
</evidence>
<evidence type="ECO:0000313" key="8">
    <source>
        <dbReference type="Proteomes" id="UP000254808"/>
    </source>
</evidence>
<dbReference type="EMBL" id="CP027806">
    <property type="protein sequence ID" value="AXJ00759.1"/>
    <property type="molecule type" value="Genomic_DNA"/>
</dbReference>
<name>A0A345UJV7_9BACT</name>
<evidence type="ECO:0000256" key="6">
    <source>
        <dbReference type="ARBA" id="ARBA00023180"/>
    </source>
</evidence>
<evidence type="ECO:0000256" key="1">
    <source>
        <dbReference type="ARBA" id="ARBA00022722"/>
    </source>
</evidence>
<dbReference type="InterPro" id="IPR008947">
    <property type="entry name" value="PLipase_C/P1_nuclease_dom_sf"/>
</dbReference>
<keyword evidence="3" id="KW-0255">Endonuclease</keyword>
<dbReference type="CDD" id="cd11010">
    <property type="entry name" value="S1-P1_nuclease"/>
    <property type="match status" value="1"/>
</dbReference>
<dbReference type="Gene3D" id="1.10.575.10">
    <property type="entry name" value="P1 Nuclease"/>
    <property type="match status" value="1"/>
</dbReference>
<evidence type="ECO:0000256" key="3">
    <source>
        <dbReference type="ARBA" id="ARBA00022759"/>
    </source>
</evidence>
<organism evidence="7 8">
    <name type="scientific">Cyclonatronum proteinivorum</name>
    <dbReference type="NCBI Taxonomy" id="1457365"/>
    <lineage>
        <taxon>Bacteria</taxon>
        <taxon>Pseudomonadati</taxon>
        <taxon>Balneolota</taxon>
        <taxon>Balneolia</taxon>
        <taxon>Balneolales</taxon>
        <taxon>Cyclonatronaceae</taxon>
        <taxon>Cyclonatronum</taxon>
    </lineage>
</organism>
<accession>A0A345UJV7</accession>
<dbReference type="SUPFAM" id="SSF48537">
    <property type="entry name" value="Phospholipase C/P1 nuclease"/>
    <property type="match status" value="1"/>
</dbReference>
<dbReference type="GO" id="GO:0003676">
    <property type="term" value="F:nucleic acid binding"/>
    <property type="evidence" value="ECO:0007669"/>
    <property type="project" value="InterPro"/>
</dbReference>